<evidence type="ECO:0000256" key="1">
    <source>
        <dbReference type="SAM" id="MobiDB-lite"/>
    </source>
</evidence>
<dbReference type="HOGENOM" id="CLU_043094_0_0_1"/>
<evidence type="ECO:0000313" key="4">
    <source>
        <dbReference type="Proteomes" id="UP000011115"/>
    </source>
</evidence>
<reference evidence="4" key="1">
    <citation type="journal article" date="2011" name="Nature">
        <title>Genome sequence and analysis of the tuber crop potato.</title>
        <authorList>
            <consortium name="The Potato Genome Sequencing Consortium"/>
        </authorList>
    </citation>
    <scope>NUCLEOTIDE SEQUENCE [LARGE SCALE GENOMIC DNA]</scope>
    <source>
        <strain evidence="4">cv. DM1-3 516 R44</strain>
    </source>
</reference>
<sequence length="382" mass="43250">MSSSQRPGKEVATLSQRKRVRSGGNVPPAPGPSPAVPRDQTRRFGVNVVVKEGKVWWKKHTRARYFSDVCIDRDSLAREFPQMLRLIRKLHMEFIYAELGECNLHMVREFYANWAPNARSQFVTVRGVNVPITPAGINDILGTPQDTDPLVLTGLNIRPSYRVIRHTLCGPQSMVKWTKNSKKRYHQSLPYAHMLREARVYALMTATELNVKVVLKSAMRKAQGHKGHRYAFGGLITRMCRVAGVPEENVDYMAPLFPAPVDITRTKWTDTEFGPILTTADRHRRDELIMARMYGLEMLRHLNGCLASTYMQLGDVERRYMLNAHDKALLGIGLVFREQVDDDIPTDEDSLRTSSDVESNSDEKVDPAQAGDEVKGGDVMED</sequence>
<dbReference type="InParanoid" id="M1DH54"/>
<evidence type="ECO:0000313" key="3">
    <source>
        <dbReference type="EnsemblPlants" id="PGSC0003DMT400088967"/>
    </source>
</evidence>
<protein>
    <recommendedName>
        <fullName evidence="2">Putative plant transposon protein domain-containing protein</fullName>
    </recommendedName>
</protein>
<organism evidence="3 4">
    <name type="scientific">Solanum tuberosum</name>
    <name type="common">Potato</name>
    <dbReference type="NCBI Taxonomy" id="4113"/>
    <lineage>
        <taxon>Eukaryota</taxon>
        <taxon>Viridiplantae</taxon>
        <taxon>Streptophyta</taxon>
        <taxon>Embryophyta</taxon>
        <taxon>Tracheophyta</taxon>
        <taxon>Spermatophyta</taxon>
        <taxon>Magnoliopsida</taxon>
        <taxon>eudicotyledons</taxon>
        <taxon>Gunneridae</taxon>
        <taxon>Pentapetalae</taxon>
        <taxon>asterids</taxon>
        <taxon>lamiids</taxon>
        <taxon>Solanales</taxon>
        <taxon>Solanaceae</taxon>
        <taxon>Solanoideae</taxon>
        <taxon>Solaneae</taxon>
        <taxon>Solanum</taxon>
    </lineage>
</organism>
<reference evidence="3" key="2">
    <citation type="submission" date="2015-06" db="UniProtKB">
        <authorList>
            <consortium name="EnsemblPlants"/>
        </authorList>
    </citation>
    <scope>IDENTIFICATION</scope>
    <source>
        <strain evidence="3">DM1-3 516 R44</strain>
    </source>
</reference>
<feature type="domain" description="Putative plant transposon protein" evidence="2">
    <location>
        <begin position="89"/>
        <end position="246"/>
    </location>
</feature>
<accession>M1DH54</accession>
<feature type="compositionally biased region" description="Basic and acidic residues" evidence="1">
    <location>
        <begin position="361"/>
        <end position="382"/>
    </location>
</feature>
<dbReference type="EnsemblPlants" id="PGSC0003DMT400088967">
    <property type="protein sequence ID" value="PGSC0003DMT400088967"/>
    <property type="gene ID" value="PGSC0003DMG400038538"/>
</dbReference>
<dbReference type="Proteomes" id="UP000011115">
    <property type="component" value="Unassembled WGS sequence"/>
</dbReference>
<proteinExistence type="predicted"/>
<name>M1DH54_SOLTU</name>
<dbReference type="Gramene" id="PGSC0003DMT400088967">
    <property type="protein sequence ID" value="PGSC0003DMT400088967"/>
    <property type="gene ID" value="PGSC0003DMG400038538"/>
</dbReference>
<dbReference type="InterPro" id="IPR046796">
    <property type="entry name" value="Transposase_32_dom"/>
</dbReference>
<dbReference type="AlphaFoldDB" id="M1DH54"/>
<feature type="region of interest" description="Disordered" evidence="1">
    <location>
        <begin position="1"/>
        <end position="40"/>
    </location>
</feature>
<keyword evidence="4" id="KW-1185">Reference proteome</keyword>
<feature type="region of interest" description="Disordered" evidence="1">
    <location>
        <begin position="343"/>
        <end position="382"/>
    </location>
</feature>
<dbReference type="Pfam" id="PF20167">
    <property type="entry name" value="Transposase_32"/>
    <property type="match status" value="1"/>
</dbReference>
<evidence type="ECO:0000259" key="2">
    <source>
        <dbReference type="Pfam" id="PF20167"/>
    </source>
</evidence>
<dbReference type="PaxDb" id="4113-PGSC0003DMT400088967"/>